<comment type="subcellular location">
    <subcellularLocation>
        <location evidence="6">Cytoplasm</location>
    </subcellularLocation>
</comment>
<dbReference type="PROSITE" id="PS50082">
    <property type="entry name" value="WD_REPEATS_2"/>
    <property type="match status" value="4"/>
</dbReference>
<accession>A0A183E892</accession>
<comment type="function">
    <text evidence="6">Subunit of TORC1 and TORC2, which regulate cell growth and survival in response to nutrient and hormonal signals.</text>
</comment>
<evidence type="ECO:0000313" key="8">
    <source>
        <dbReference type="Proteomes" id="UP000271098"/>
    </source>
</evidence>
<proteinExistence type="inferred from homology"/>
<dbReference type="Proteomes" id="UP000271098">
    <property type="component" value="Unassembled WGS sequence"/>
</dbReference>
<dbReference type="AlphaFoldDB" id="A0A183E892"/>
<protein>
    <recommendedName>
        <fullName evidence="2 6">Target of rapamycin complex subunit lst8</fullName>
        <shortName evidence="6">TORC subunit lst8</shortName>
    </recommendedName>
</protein>
<dbReference type="OrthoDB" id="400at2759"/>
<name>A0A183E892_9BILA</name>
<evidence type="ECO:0000256" key="3">
    <source>
        <dbReference type="ARBA" id="ARBA00022574"/>
    </source>
</evidence>
<dbReference type="PANTHER" id="PTHR19842">
    <property type="entry name" value="G BETA-LIKE PROTEIN GBL"/>
    <property type="match status" value="1"/>
</dbReference>
<dbReference type="InterPro" id="IPR036322">
    <property type="entry name" value="WD40_repeat_dom_sf"/>
</dbReference>
<dbReference type="InterPro" id="IPR001680">
    <property type="entry name" value="WD40_rpt"/>
</dbReference>
<dbReference type="InterPro" id="IPR020472">
    <property type="entry name" value="WD40_PAC1"/>
</dbReference>
<keyword evidence="6" id="KW-0963">Cytoplasm</keyword>
<sequence length="419" mass="47164">MDEPLLVSGSYDQCVKFWDVGRGDARETFTHKDAQINVMRHSLDCTLLAIAGWQHLRTSPPASIATGAALKNVTAVGFDDRNRWVFSGAEDCTAKLWDFRANFDCRRVLQTNAPVNCVVAHPNQVVLIITDTSGSIYFWDLRCDSTSIATGAALKNVTAVGFDDRNRWVFSGAEDCTAKLWDFRANFDCRRVLQTNAPVNCVVAHPNQVVLIITDTFGSIYFWDLRCDSSEAFHNLDLDLFEHVTYVDINRAGDTLIGVTNKGKVIVWTLSTFISPANCRSALMLQEKSRVSAHTKYALKCHFSPDNKCFATTGADGFVRLWDTANTSMPMNSIDVTSDMHRTTHSDRMEQKWIWDCAFTCDAKYLFTASGYQLRLWNLETGEVVRRYQGHNKMITCFTFSDGGIRKTVRQNVVNGEYA</sequence>
<dbReference type="GO" id="GO:0031931">
    <property type="term" value="C:TORC1 complex"/>
    <property type="evidence" value="ECO:0007669"/>
    <property type="project" value="UniProtKB-UniRule"/>
</dbReference>
<reference evidence="7 8" key="2">
    <citation type="submission" date="2018-11" db="EMBL/GenBank/DDBJ databases">
        <authorList>
            <consortium name="Pathogen Informatics"/>
        </authorList>
    </citation>
    <scope>NUCLEOTIDE SEQUENCE [LARGE SCALE GENOMIC DNA]</scope>
</reference>
<dbReference type="Pfam" id="PF00400">
    <property type="entry name" value="WD40"/>
    <property type="match status" value="6"/>
</dbReference>
<dbReference type="InterPro" id="IPR011047">
    <property type="entry name" value="Quinoprotein_ADH-like_sf"/>
</dbReference>
<dbReference type="InterPro" id="IPR015943">
    <property type="entry name" value="WD40/YVTN_repeat-like_dom_sf"/>
</dbReference>
<feature type="repeat" description="WD" evidence="5">
    <location>
        <begin position="157"/>
        <end position="184"/>
    </location>
</feature>
<evidence type="ECO:0000256" key="6">
    <source>
        <dbReference type="RuleBase" id="RU369068"/>
    </source>
</evidence>
<dbReference type="InterPro" id="IPR019775">
    <property type="entry name" value="WD40_repeat_CS"/>
</dbReference>
<evidence type="ECO:0000256" key="2">
    <source>
        <dbReference type="ARBA" id="ARBA00018867"/>
    </source>
</evidence>
<dbReference type="GO" id="GO:0005737">
    <property type="term" value="C:cytoplasm"/>
    <property type="evidence" value="ECO:0007669"/>
    <property type="project" value="UniProtKB-SubCell"/>
</dbReference>
<comment type="subunit">
    <text evidence="6">Part of TORC1 complex. Part of the TORC2 complex.</text>
</comment>
<dbReference type="SUPFAM" id="SSF50978">
    <property type="entry name" value="WD40 repeat-like"/>
    <property type="match status" value="1"/>
</dbReference>
<dbReference type="Gene3D" id="2.130.10.10">
    <property type="entry name" value="YVTN repeat-like/Quinoprotein amine dehydrogenase"/>
    <property type="match status" value="2"/>
</dbReference>
<dbReference type="GO" id="GO:0031929">
    <property type="term" value="P:TOR signaling"/>
    <property type="evidence" value="ECO:0007669"/>
    <property type="project" value="UniProtKB-UniRule"/>
</dbReference>
<feature type="repeat" description="WD" evidence="5">
    <location>
        <begin position="73"/>
        <end position="100"/>
    </location>
</feature>
<dbReference type="EMBL" id="UYRT01084824">
    <property type="protein sequence ID" value="VDN29329.1"/>
    <property type="molecule type" value="Genomic_DNA"/>
</dbReference>
<keyword evidence="3 5" id="KW-0853">WD repeat</keyword>
<dbReference type="PROSITE" id="PS50294">
    <property type="entry name" value="WD_REPEATS_REGION"/>
    <property type="match status" value="1"/>
</dbReference>
<organism evidence="9">
    <name type="scientific">Gongylonema pulchrum</name>
    <dbReference type="NCBI Taxonomy" id="637853"/>
    <lineage>
        <taxon>Eukaryota</taxon>
        <taxon>Metazoa</taxon>
        <taxon>Ecdysozoa</taxon>
        <taxon>Nematoda</taxon>
        <taxon>Chromadorea</taxon>
        <taxon>Rhabditida</taxon>
        <taxon>Spirurina</taxon>
        <taxon>Spiruromorpha</taxon>
        <taxon>Spiruroidea</taxon>
        <taxon>Gongylonematidae</taxon>
        <taxon>Gongylonema</taxon>
    </lineage>
</organism>
<keyword evidence="4 6" id="KW-0677">Repeat</keyword>
<feature type="repeat" description="WD" evidence="5">
    <location>
        <begin position="291"/>
        <end position="332"/>
    </location>
</feature>
<gene>
    <name evidence="7" type="ORF">GPUH_LOCUS17183</name>
</gene>
<keyword evidence="8" id="KW-1185">Reference proteome</keyword>
<dbReference type="SMART" id="SM00320">
    <property type="entry name" value="WD40"/>
    <property type="match status" value="7"/>
</dbReference>
<dbReference type="SUPFAM" id="SSF50998">
    <property type="entry name" value="Quinoprotein alcohol dehydrogenase-like"/>
    <property type="match status" value="1"/>
</dbReference>
<dbReference type="WBParaSite" id="GPUH_0001720501-mRNA-1">
    <property type="protein sequence ID" value="GPUH_0001720501-mRNA-1"/>
    <property type="gene ID" value="GPUH_0001720501"/>
</dbReference>
<dbReference type="GO" id="GO:0031932">
    <property type="term" value="C:TORC2 complex"/>
    <property type="evidence" value="ECO:0007669"/>
    <property type="project" value="UniProtKB-UniRule"/>
</dbReference>
<reference evidence="9" key="1">
    <citation type="submission" date="2016-06" db="UniProtKB">
        <authorList>
            <consortium name="WormBaseParasite"/>
        </authorList>
    </citation>
    <scope>IDENTIFICATION</scope>
</reference>
<dbReference type="GO" id="GO:0032956">
    <property type="term" value="P:regulation of actin cytoskeleton organization"/>
    <property type="evidence" value="ECO:0007669"/>
    <property type="project" value="TreeGrafter"/>
</dbReference>
<evidence type="ECO:0000256" key="4">
    <source>
        <dbReference type="ARBA" id="ARBA00022737"/>
    </source>
</evidence>
<comment type="similarity">
    <text evidence="1 6">Belongs to the WD repeat LST8 family.</text>
</comment>
<evidence type="ECO:0000256" key="5">
    <source>
        <dbReference type="PROSITE-ProRule" id="PRU00221"/>
    </source>
</evidence>
<evidence type="ECO:0000313" key="7">
    <source>
        <dbReference type="EMBL" id="VDN29329.1"/>
    </source>
</evidence>
<dbReference type="PANTHER" id="PTHR19842:SF0">
    <property type="entry name" value="TARGET OF RAPAMYCIN COMPLEX SUBUNIT LST8"/>
    <property type="match status" value="1"/>
</dbReference>
<evidence type="ECO:0000313" key="9">
    <source>
        <dbReference type="WBParaSite" id="GPUH_0001720501-mRNA-1"/>
    </source>
</evidence>
<dbReference type="PRINTS" id="PR00320">
    <property type="entry name" value="GPROTEINBRPT"/>
</dbReference>
<feature type="repeat" description="WD" evidence="5">
    <location>
        <begin position="1"/>
        <end position="28"/>
    </location>
</feature>
<evidence type="ECO:0000256" key="1">
    <source>
        <dbReference type="ARBA" id="ARBA00009890"/>
    </source>
</evidence>
<dbReference type="PROSITE" id="PS00678">
    <property type="entry name" value="WD_REPEATS_1"/>
    <property type="match status" value="3"/>
</dbReference>
<dbReference type="InterPro" id="IPR037588">
    <property type="entry name" value="MLST8"/>
</dbReference>